<dbReference type="AlphaFoldDB" id="D7D863"/>
<proteinExistence type="predicted"/>
<name>D7D863_STAHD</name>
<dbReference type="KEGG" id="shc:Shell_0847"/>
<evidence type="ECO:0000313" key="1">
    <source>
        <dbReference type="EMBL" id="ADI31959.1"/>
    </source>
</evidence>
<accession>D7D863</accession>
<organism evidence="1 2">
    <name type="scientific">Staphylothermus hellenicus (strain DSM 12710 / JCM 10830 / BK20S6-10-b1 / P8)</name>
    <dbReference type="NCBI Taxonomy" id="591019"/>
    <lineage>
        <taxon>Archaea</taxon>
        <taxon>Thermoproteota</taxon>
        <taxon>Thermoprotei</taxon>
        <taxon>Desulfurococcales</taxon>
        <taxon>Desulfurococcaceae</taxon>
        <taxon>Staphylothermus</taxon>
    </lineage>
</organism>
<evidence type="ECO:0000313" key="2">
    <source>
        <dbReference type="Proteomes" id="UP000002573"/>
    </source>
</evidence>
<sequence>MAGKSDKPLLETLVTRRLRSRGIMEVVVDI</sequence>
<dbReference type="Proteomes" id="UP000002573">
    <property type="component" value="Chromosome"/>
</dbReference>
<keyword evidence="2" id="KW-1185">Reference proteome</keyword>
<reference evidence="1 2" key="2">
    <citation type="journal article" date="2011" name="Stand. Genomic Sci.">
        <title>Complete genome sequence of Staphylothermus hellenicus P8.</title>
        <authorList>
            <person name="Anderson I."/>
            <person name="Wirth R."/>
            <person name="Lucas S."/>
            <person name="Copeland A."/>
            <person name="Lapidus A."/>
            <person name="Cheng J.F."/>
            <person name="Goodwin L."/>
            <person name="Pitluck S."/>
            <person name="Davenport K."/>
            <person name="Detter J.C."/>
            <person name="Han C."/>
            <person name="Tapia R."/>
            <person name="Land M."/>
            <person name="Hauser L."/>
            <person name="Pati A."/>
            <person name="Mikhailova N."/>
            <person name="Woyke T."/>
            <person name="Klenk H.P."/>
            <person name="Kyrpides N."/>
            <person name="Ivanova N."/>
        </authorList>
    </citation>
    <scope>NUCLEOTIDE SEQUENCE [LARGE SCALE GENOMIC DNA]</scope>
    <source>
        <strain evidence="2">DSM 12710 / JCM 10830 / BK20S6-10-b1 / P8</strain>
    </source>
</reference>
<dbReference type="STRING" id="591019.Shell_0847"/>
<gene>
    <name evidence="1" type="ordered locus">Shell_0847</name>
</gene>
<protein>
    <submittedName>
        <fullName evidence="1">Uncharacterized protein</fullName>
    </submittedName>
</protein>
<dbReference type="EMBL" id="CP002051">
    <property type="protein sequence ID" value="ADI31959.1"/>
    <property type="molecule type" value="Genomic_DNA"/>
</dbReference>
<dbReference type="HOGENOM" id="CLU_3401608_0_0_2"/>
<reference evidence="2" key="1">
    <citation type="submission" date="2010-05" db="EMBL/GenBank/DDBJ databases">
        <title>Complete sequence of Staphylothermus hellenicus DSM 12710.</title>
        <authorList>
            <consortium name="US DOE Joint Genome Institute"/>
            <person name="Lucas S."/>
            <person name="Copeland A."/>
            <person name="Lapidus A."/>
            <person name="Cheng J.-F."/>
            <person name="Bruce D."/>
            <person name="Goodwin L."/>
            <person name="Pitluck S."/>
            <person name="Davenport K."/>
            <person name="Detter J.C."/>
            <person name="Han C."/>
            <person name="Tapia R."/>
            <person name="Larimer F."/>
            <person name="Land M."/>
            <person name="Hauser L."/>
            <person name="Kyrpides N."/>
            <person name="Mikhailova N."/>
            <person name="Anderson I.J."/>
            <person name="Woyke T."/>
        </authorList>
    </citation>
    <scope>NUCLEOTIDE SEQUENCE [LARGE SCALE GENOMIC DNA]</scope>
    <source>
        <strain evidence="2">DSM 12710 / JCM 10830 / BK20S6-10-b1 / P8</strain>
    </source>
</reference>